<evidence type="ECO:0000313" key="1">
    <source>
        <dbReference type="EMBL" id="BDV36211.1"/>
    </source>
</evidence>
<evidence type="ECO:0008006" key="3">
    <source>
        <dbReference type="Google" id="ProtNLM"/>
    </source>
</evidence>
<dbReference type="Proteomes" id="UP001317629">
    <property type="component" value="Plasmid pSS37A-Re-1"/>
</dbReference>
<dbReference type="EMBL" id="AP027143">
    <property type="protein sequence ID" value="BDV36211.1"/>
    <property type="molecule type" value="Genomic_DNA"/>
</dbReference>
<sequence length="75" mass="8620">MCFACVPSVALALWLEAVYSLPYWAHLFTTLPFLLVTCVPPLRPLKGWFVARQYYYDAEEGRLALEDARAKHQTT</sequence>
<dbReference type="InterPro" id="IPR009325">
    <property type="entry name" value="DUF983"/>
</dbReference>
<keyword evidence="2" id="KW-1185">Reference proteome</keyword>
<keyword evidence="1" id="KW-0614">Plasmid</keyword>
<organism evidence="1 2">
    <name type="scientific">Methylocystis iwaonis</name>
    <dbReference type="NCBI Taxonomy" id="2885079"/>
    <lineage>
        <taxon>Bacteria</taxon>
        <taxon>Pseudomonadati</taxon>
        <taxon>Pseudomonadota</taxon>
        <taxon>Alphaproteobacteria</taxon>
        <taxon>Hyphomicrobiales</taxon>
        <taxon>Methylocystaceae</taxon>
        <taxon>Methylocystis</taxon>
    </lineage>
</organism>
<geneLocation type="plasmid" evidence="1 2">
    <name>pSS37A-Re-1</name>
</geneLocation>
<name>A0ABM8EE14_9HYPH</name>
<protein>
    <recommendedName>
        <fullName evidence="3">DUF983 domain-containing protein</fullName>
    </recommendedName>
</protein>
<accession>A0ABM8EE14</accession>
<dbReference type="Pfam" id="PF06170">
    <property type="entry name" value="DUF983"/>
    <property type="match status" value="1"/>
</dbReference>
<reference evidence="1 2" key="1">
    <citation type="journal article" date="2023" name="Int. J. Syst. Evol. Microbiol.">
        <title>Methylocystis iwaonis sp. nov., a type II methane-oxidizing bacterium from surface soil of a rice paddy field in Japan, and emended description of the genus Methylocystis (ex Whittenbury et al. 1970) Bowman et al. 1993.</title>
        <authorList>
            <person name="Kaise H."/>
            <person name="Sawadogo J.B."/>
            <person name="Alam M.S."/>
            <person name="Ueno C."/>
            <person name="Dianou D."/>
            <person name="Shinjo R."/>
            <person name="Asakawa S."/>
        </authorList>
    </citation>
    <scope>NUCLEOTIDE SEQUENCE [LARGE SCALE GENOMIC DNA]</scope>
    <source>
        <strain evidence="1 2">SS37A-Re</strain>
    </source>
</reference>
<evidence type="ECO:0000313" key="2">
    <source>
        <dbReference type="Proteomes" id="UP001317629"/>
    </source>
</evidence>
<proteinExistence type="predicted"/>
<gene>
    <name evidence="1" type="ORF">SS37A_37410</name>
</gene>